<accession>A0ABW5RVN3</accession>
<proteinExistence type="predicted"/>
<evidence type="ECO:0000313" key="3">
    <source>
        <dbReference type="Proteomes" id="UP001597506"/>
    </source>
</evidence>
<organism evidence="2 3">
    <name type="scientific">Bacillus seohaeanensis</name>
    <dbReference type="NCBI Taxonomy" id="284580"/>
    <lineage>
        <taxon>Bacteria</taxon>
        <taxon>Bacillati</taxon>
        <taxon>Bacillota</taxon>
        <taxon>Bacilli</taxon>
        <taxon>Bacillales</taxon>
        <taxon>Bacillaceae</taxon>
        <taxon>Bacillus</taxon>
    </lineage>
</organism>
<feature type="signal peptide" evidence="1">
    <location>
        <begin position="1"/>
        <end position="23"/>
    </location>
</feature>
<dbReference type="RefSeq" id="WP_377937157.1">
    <property type="nucleotide sequence ID" value="NZ_JBHUMF010000031.1"/>
</dbReference>
<feature type="chain" id="PRO_5045537252" evidence="1">
    <location>
        <begin position="24"/>
        <end position="183"/>
    </location>
</feature>
<reference evidence="3" key="1">
    <citation type="journal article" date="2019" name="Int. J. Syst. Evol. Microbiol.">
        <title>The Global Catalogue of Microorganisms (GCM) 10K type strain sequencing project: providing services to taxonomists for standard genome sequencing and annotation.</title>
        <authorList>
            <consortium name="The Broad Institute Genomics Platform"/>
            <consortium name="The Broad Institute Genome Sequencing Center for Infectious Disease"/>
            <person name="Wu L."/>
            <person name="Ma J."/>
        </authorList>
    </citation>
    <scope>NUCLEOTIDE SEQUENCE [LARGE SCALE GENOMIC DNA]</scope>
    <source>
        <strain evidence="3">KCTC 3913</strain>
    </source>
</reference>
<evidence type="ECO:0000313" key="2">
    <source>
        <dbReference type="EMBL" id="MFD2682502.1"/>
    </source>
</evidence>
<sequence length="183" mass="20264">MKRKMSLIGVIGILLFLSGCSSALDTVDQLYPMHDLVYDASGNTSTVFRAYQSSIKEATNAITEEEEPMKVSNKDSRTVLVYDKYLVQVYQDIENPDDALVEVSDEKFVRQNYTSDYFSTYNIADAAEEAFDMDLDDREGTDTYYSGYIGSNGYVKNTGRVPTVRFGSSVENSVRSGGPGAGK</sequence>
<protein>
    <submittedName>
        <fullName evidence="2">DUF4247 domain-containing protein</fullName>
    </submittedName>
</protein>
<dbReference type="InterPro" id="IPR025341">
    <property type="entry name" value="DUF4247"/>
</dbReference>
<name>A0ABW5RVN3_9BACI</name>
<dbReference type="Proteomes" id="UP001597506">
    <property type="component" value="Unassembled WGS sequence"/>
</dbReference>
<dbReference type="Pfam" id="PF14042">
    <property type="entry name" value="DUF4247"/>
    <property type="match status" value="1"/>
</dbReference>
<dbReference type="EMBL" id="JBHUMF010000031">
    <property type="protein sequence ID" value="MFD2682502.1"/>
    <property type="molecule type" value="Genomic_DNA"/>
</dbReference>
<keyword evidence="3" id="KW-1185">Reference proteome</keyword>
<comment type="caution">
    <text evidence="2">The sequence shown here is derived from an EMBL/GenBank/DDBJ whole genome shotgun (WGS) entry which is preliminary data.</text>
</comment>
<keyword evidence="1" id="KW-0732">Signal</keyword>
<dbReference type="PROSITE" id="PS51257">
    <property type="entry name" value="PROKAR_LIPOPROTEIN"/>
    <property type="match status" value="1"/>
</dbReference>
<evidence type="ECO:0000256" key="1">
    <source>
        <dbReference type="SAM" id="SignalP"/>
    </source>
</evidence>
<gene>
    <name evidence="2" type="ORF">ACFSUL_17315</name>
</gene>